<dbReference type="VEuPathDB" id="CryptoDB:Cvel_24536"/>
<proteinExistence type="predicted"/>
<dbReference type="PhylomeDB" id="A0A0K6S8G8"/>
<feature type="compositionally biased region" description="Gly residues" evidence="1">
    <location>
        <begin position="137"/>
        <end position="146"/>
    </location>
</feature>
<reference evidence="3" key="1">
    <citation type="submission" date="2014-11" db="EMBL/GenBank/DDBJ databases">
        <title>Molecular phylogeny of cliff fern family Woodsiaceae with morphological implications.</title>
        <authorList>
            <person name="Shao Y.-Z."/>
            <person name="Wei R."/>
            <person name="Zhang X.-C."/>
        </authorList>
    </citation>
    <scope>NUCLEOTIDE SEQUENCE</scope>
</reference>
<feature type="compositionally biased region" description="Basic and acidic residues" evidence="1">
    <location>
        <begin position="150"/>
        <end position="166"/>
    </location>
</feature>
<evidence type="ECO:0000256" key="1">
    <source>
        <dbReference type="SAM" id="MobiDB-lite"/>
    </source>
</evidence>
<sequence>MKRSLLMIRISNAKAISEISDHTLLTEALTFSAKVLLCLCLVLLLSLSTVMVGETDERHTNRRPAEIENAPSGFGLEGYGDLEAFGLAAAVKSLIVYVAVEILFALSVSPALSAIWAPKNTCGRVSPESLIAKGRARGGGNGGSGPGQKENAKAGTEKEEKGETGRRRSSLMATAEFGGRRVSVLAEPPEGQKEVQYFHFGGAGLSPDMRRVQVPRWLSARVYITLRKQEVLAQRCLLGLCVVFFFLLIMLFLVIGFSGDSFPLRHKQFVLREYLVSNLLMCSFSVGFPVLWGFLQSVVVWMSCRVGFVDRVINAFPSMVMFPELTRSRHVSPGSDVVKNLDGAPTADWLVPFPRPSEV</sequence>
<evidence type="ECO:0000256" key="2">
    <source>
        <dbReference type="SAM" id="Phobius"/>
    </source>
</evidence>
<keyword evidence="2" id="KW-1133">Transmembrane helix</keyword>
<keyword evidence="2" id="KW-0812">Transmembrane</keyword>
<feature type="transmembrane region" description="Helical" evidence="2">
    <location>
        <begin position="236"/>
        <end position="255"/>
    </location>
</feature>
<feature type="region of interest" description="Disordered" evidence="1">
    <location>
        <begin position="133"/>
        <end position="169"/>
    </location>
</feature>
<gene>
    <name evidence="3" type="ORF">Cvel_24536.t2</name>
</gene>
<keyword evidence="2" id="KW-0472">Membrane</keyword>
<protein>
    <submittedName>
        <fullName evidence="3">Uncharacterized protein</fullName>
    </submittedName>
</protein>
<name>A0A0K6S8G8_9ALVE</name>
<organism evidence="3">
    <name type="scientific">Chromera velia CCMP2878</name>
    <dbReference type="NCBI Taxonomy" id="1169474"/>
    <lineage>
        <taxon>Eukaryota</taxon>
        <taxon>Sar</taxon>
        <taxon>Alveolata</taxon>
        <taxon>Colpodellida</taxon>
        <taxon>Chromeraceae</taxon>
        <taxon>Chromera</taxon>
    </lineage>
</organism>
<dbReference type="AlphaFoldDB" id="A0A0K6S8G8"/>
<dbReference type="EMBL" id="CDMZ01001836">
    <property type="protein sequence ID" value="CUC09841.1"/>
    <property type="molecule type" value="Genomic_DNA"/>
</dbReference>
<feature type="transmembrane region" description="Helical" evidence="2">
    <location>
        <begin position="35"/>
        <end position="53"/>
    </location>
</feature>
<accession>A0A0K6S8G8</accession>
<evidence type="ECO:0000313" key="3">
    <source>
        <dbReference type="EMBL" id="CUC09841.1"/>
    </source>
</evidence>
<feature type="transmembrane region" description="Helical" evidence="2">
    <location>
        <begin position="94"/>
        <end position="117"/>
    </location>
</feature>
<feature type="transmembrane region" description="Helical" evidence="2">
    <location>
        <begin position="275"/>
        <end position="295"/>
    </location>
</feature>